<proteinExistence type="predicted"/>
<evidence type="ECO:0000313" key="1">
    <source>
        <dbReference type="EMBL" id="PGS63651.1"/>
    </source>
</evidence>
<name>A0A9X7CH78_BACCE</name>
<dbReference type="InterPro" id="IPR051698">
    <property type="entry name" value="Transposase_11-like"/>
</dbReference>
<sequence length="83" mass="9422">MFSRYVHLPLEARAIENQLVIGQETVKQSFNGILTILSLLEVIIVRNGIVMIDLLGCKKGVVRKIVNYEAYYVLAVKKSKFII</sequence>
<reference evidence="1 2" key="1">
    <citation type="submission" date="2017-09" db="EMBL/GenBank/DDBJ databases">
        <title>Large-scale bioinformatics analysis of Bacillus genomes uncovers conserved roles of natural products in bacterial physiology.</title>
        <authorList>
            <consortium name="Agbiome Team Llc"/>
            <person name="Bleich R.M."/>
            <person name="Grubbs K.J."/>
            <person name="Santa Maria K.C."/>
            <person name="Allen S.E."/>
            <person name="Farag S."/>
            <person name="Shank E.A."/>
            <person name="Bowers A."/>
        </authorList>
    </citation>
    <scope>NUCLEOTIDE SEQUENCE [LARGE SCALE GENOMIC DNA]</scope>
    <source>
        <strain evidence="1 2">AFS041711</strain>
    </source>
</reference>
<dbReference type="Proteomes" id="UP000224203">
    <property type="component" value="Unassembled WGS sequence"/>
</dbReference>
<dbReference type="PANTHER" id="PTHR30298:SF0">
    <property type="entry name" value="PROTEIN YBFL-RELATED"/>
    <property type="match status" value="1"/>
</dbReference>
<evidence type="ECO:0000313" key="2">
    <source>
        <dbReference type="Proteomes" id="UP000224203"/>
    </source>
</evidence>
<dbReference type="PANTHER" id="PTHR30298">
    <property type="entry name" value="H REPEAT-ASSOCIATED PREDICTED TRANSPOSASE"/>
    <property type="match status" value="1"/>
</dbReference>
<protein>
    <submittedName>
        <fullName evidence="1">Uncharacterized protein</fullName>
    </submittedName>
</protein>
<organism evidence="1 2">
    <name type="scientific">Bacillus cereus</name>
    <dbReference type="NCBI Taxonomy" id="1396"/>
    <lineage>
        <taxon>Bacteria</taxon>
        <taxon>Bacillati</taxon>
        <taxon>Bacillota</taxon>
        <taxon>Bacilli</taxon>
        <taxon>Bacillales</taxon>
        <taxon>Bacillaceae</taxon>
        <taxon>Bacillus</taxon>
        <taxon>Bacillus cereus group</taxon>
    </lineage>
</organism>
<dbReference type="AlphaFoldDB" id="A0A9X7CH78"/>
<comment type="caution">
    <text evidence="1">The sequence shown here is derived from an EMBL/GenBank/DDBJ whole genome shotgun (WGS) entry which is preliminary data.</text>
</comment>
<dbReference type="RefSeq" id="WP_098783786.1">
    <property type="nucleotide sequence ID" value="NZ_NULI01000293.1"/>
</dbReference>
<dbReference type="EMBL" id="NULI01000293">
    <property type="protein sequence ID" value="PGS63651.1"/>
    <property type="molecule type" value="Genomic_DNA"/>
</dbReference>
<accession>A0A9X7CH78</accession>
<gene>
    <name evidence="1" type="ORF">COC69_31380</name>
</gene>